<feature type="signal peptide" evidence="1">
    <location>
        <begin position="1"/>
        <end position="22"/>
    </location>
</feature>
<evidence type="ECO:0000313" key="2">
    <source>
        <dbReference type="EMBL" id="MBW71910.1"/>
    </source>
</evidence>
<feature type="chain" id="PRO_5014630334" evidence="1">
    <location>
        <begin position="23"/>
        <end position="72"/>
    </location>
</feature>
<protein>
    <submittedName>
        <fullName evidence="2">Putative secreted protein</fullName>
    </submittedName>
</protein>
<dbReference type="EMBL" id="GGFL01007732">
    <property type="protein sequence ID" value="MBW71910.1"/>
    <property type="molecule type" value="Transcribed_RNA"/>
</dbReference>
<sequence length="72" mass="8149">MASKQVLALALFLSAILRTMRNRNVNIYFQRLDHSCGCRCCCCSDRWIVEKVAERPIRKATEESAHGSTVSC</sequence>
<accession>A0A2M4D2V8</accession>
<evidence type="ECO:0000256" key="1">
    <source>
        <dbReference type="SAM" id="SignalP"/>
    </source>
</evidence>
<organism evidence="2">
    <name type="scientific">Anopheles darlingi</name>
    <name type="common">Mosquito</name>
    <dbReference type="NCBI Taxonomy" id="43151"/>
    <lineage>
        <taxon>Eukaryota</taxon>
        <taxon>Metazoa</taxon>
        <taxon>Ecdysozoa</taxon>
        <taxon>Arthropoda</taxon>
        <taxon>Hexapoda</taxon>
        <taxon>Insecta</taxon>
        <taxon>Pterygota</taxon>
        <taxon>Neoptera</taxon>
        <taxon>Endopterygota</taxon>
        <taxon>Diptera</taxon>
        <taxon>Nematocera</taxon>
        <taxon>Culicoidea</taxon>
        <taxon>Culicidae</taxon>
        <taxon>Anophelinae</taxon>
        <taxon>Anopheles</taxon>
    </lineage>
</organism>
<name>A0A2M4D2V8_ANODA</name>
<keyword evidence="1" id="KW-0732">Signal</keyword>
<dbReference type="AlphaFoldDB" id="A0A2M4D2V8"/>
<proteinExistence type="predicted"/>
<reference evidence="2" key="1">
    <citation type="submission" date="2018-01" db="EMBL/GenBank/DDBJ databases">
        <title>An insight into the sialome of Amazonian anophelines.</title>
        <authorList>
            <person name="Ribeiro J.M."/>
            <person name="Scarpassa V."/>
            <person name="Calvo E."/>
        </authorList>
    </citation>
    <scope>NUCLEOTIDE SEQUENCE</scope>
</reference>